<protein>
    <submittedName>
        <fullName evidence="2">Uncharacterized protein</fullName>
    </submittedName>
</protein>
<feature type="compositionally biased region" description="Polar residues" evidence="1">
    <location>
        <begin position="1"/>
        <end position="17"/>
    </location>
</feature>
<comment type="caution">
    <text evidence="2">The sequence shown here is derived from an EMBL/GenBank/DDBJ whole genome shotgun (WGS) entry which is preliminary data.</text>
</comment>
<evidence type="ECO:0000313" key="3">
    <source>
        <dbReference type="Proteomes" id="UP000736335"/>
    </source>
</evidence>
<dbReference type="AlphaFoldDB" id="A0A9P6HPT0"/>
<proteinExistence type="predicted"/>
<feature type="region of interest" description="Disordered" evidence="1">
    <location>
        <begin position="145"/>
        <end position="165"/>
    </location>
</feature>
<name>A0A9P6HPT0_9AGAM</name>
<reference evidence="2" key="1">
    <citation type="journal article" date="2020" name="Nat. Commun.">
        <title>Large-scale genome sequencing of mycorrhizal fungi provides insights into the early evolution of symbiotic traits.</title>
        <authorList>
            <person name="Miyauchi S."/>
            <person name="Kiss E."/>
            <person name="Kuo A."/>
            <person name="Drula E."/>
            <person name="Kohler A."/>
            <person name="Sanchez-Garcia M."/>
            <person name="Morin E."/>
            <person name="Andreopoulos B."/>
            <person name="Barry K.W."/>
            <person name="Bonito G."/>
            <person name="Buee M."/>
            <person name="Carver A."/>
            <person name="Chen C."/>
            <person name="Cichocki N."/>
            <person name="Clum A."/>
            <person name="Culley D."/>
            <person name="Crous P.W."/>
            <person name="Fauchery L."/>
            <person name="Girlanda M."/>
            <person name="Hayes R.D."/>
            <person name="Keri Z."/>
            <person name="LaButti K."/>
            <person name="Lipzen A."/>
            <person name="Lombard V."/>
            <person name="Magnuson J."/>
            <person name="Maillard F."/>
            <person name="Murat C."/>
            <person name="Nolan M."/>
            <person name="Ohm R.A."/>
            <person name="Pangilinan J."/>
            <person name="Pereira M.F."/>
            <person name="Perotto S."/>
            <person name="Peter M."/>
            <person name="Pfister S."/>
            <person name="Riley R."/>
            <person name="Sitrit Y."/>
            <person name="Stielow J.B."/>
            <person name="Szollosi G."/>
            <person name="Zifcakova L."/>
            <person name="Stursova M."/>
            <person name="Spatafora J.W."/>
            <person name="Tedersoo L."/>
            <person name="Vaario L.M."/>
            <person name="Yamada A."/>
            <person name="Yan M."/>
            <person name="Wang P."/>
            <person name="Xu J."/>
            <person name="Bruns T."/>
            <person name="Baldrian P."/>
            <person name="Vilgalys R."/>
            <person name="Dunand C."/>
            <person name="Henrissat B."/>
            <person name="Grigoriev I.V."/>
            <person name="Hibbett D."/>
            <person name="Nagy L.G."/>
            <person name="Martin F.M."/>
        </authorList>
    </citation>
    <scope>NUCLEOTIDE SEQUENCE</scope>
    <source>
        <strain evidence="2">UH-Tt-Lm1</strain>
    </source>
</reference>
<feature type="region of interest" description="Disordered" evidence="1">
    <location>
        <begin position="319"/>
        <end position="343"/>
    </location>
</feature>
<dbReference type="Proteomes" id="UP000736335">
    <property type="component" value="Unassembled WGS sequence"/>
</dbReference>
<evidence type="ECO:0000313" key="2">
    <source>
        <dbReference type="EMBL" id="KAF9792038.1"/>
    </source>
</evidence>
<dbReference type="EMBL" id="WIUZ02000001">
    <property type="protein sequence ID" value="KAF9792038.1"/>
    <property type="molecule type" value="Genomic_DNA"/>
</dbReference>
<feature type="region of interest" description="Disordered" evidence="1">
    <location>
        <begin position="1"/>
        <end position="22"/>
    </location>
</feature>
<accession>A0A9P6HPT0</accession>
<feature type="region of interest" description="Disordered" evidence="1">
    <location>
        <begin position="213"/>
        <end position="248"/>
    </location>
</feature>
<sequence>MSNKITNSGCTGKSGDNGNRMGIHGLRRAKQRKRYAFAVHGELDILCRSDPHWAATSEDLGSRTFGESKRPDDSKTGHGYFARGICSLAWLQLNIGRSPRSMTNSTGIQVEPWTPSTGTCFRYDLAATQLRGKFVAFPASAGSTASPSPALDHGKPKPHATASSCGFSSLPPTHYTDSSARASFLLFTQGQPNFILHDRRAPTRFGRDVWLEPESSRGTHGKCSQPETWPTRSRAQPSFYTKQQQSPGTWRLPELPTKFTRVTPQNLIHIEAPPVNSLRMGPRSRFMLAVLSGGDSSSANAERGLVDNRVRRWPGQAVPYDHAKGYKPKKSTGLSISRKGGTCSSMPRVIPSKPYFSTPTTRKVHSDPLLEFSPGTAFFEASSDSVANFGMSEMMSTDAGGAGKAIPLVSMGIGGTFGV</sequence>
<feature type="compositionally biased region" description="Polar residues" evidence="1">
    <location>
        <begin position="225"/>
        <end position="248"/>
    </location>
</feature>
<reference evidence="2" key="2">
    <citation type="submission" date="2020-11" db="EMBL/GenBank/DDBJ databases">
        <authorList>
            <consortium name="DOE Joint Genome Institute"/>
            <person name="Kuo A."/>
            <person name="Miyauchi S."/>
            <person name="Kiss E."/>
            <person name="Drula E."/>
            <person name="Kohler A."/>
            <person name="Sanchez-Garcia M."/>
            <person name="Andreopoulos B."/>
            <person name="Barry K.W."/>
            <person name="Bonito G."/>
            <person name="Buee M."/>
            <person name="Carver A."/>
            <person name="Chen C."/>
            <person name="Cichocki N."/>
            <person name="Clum A."/>
            <person name="Culley D."/>
            <person name="Crous P.W."/>
            <person name="Fauchery L."/>
            <person name="Girlanda M."/>
            <person name="Hayes R."/>
            <person name="Keri Z."/>
            <person name="Labutti K."/>
            <person name="Lipzen A."/>
            <person name="Lombard V."/>
            <person name="Magnuson J."/>
            <person name="Maillard F."/>
            <person name="Morin E."/>
            <person name="Murat C."/>
            <person name="Nolan M."/>
            <person name="Ohm R."/>
            <person name="Pangilinan J."/>
            <person name="Pereira M."/>
            <person name="Perotto S."/>
            <person name="Peter M."/>
            <person name="Riley R."/>
            <person name="Sitrit Y."/>
            <person name="Stielow B."/>
            <person name="Szollosi G."/>
            <person name="Zifcakova L."/>
            <person name="Stursova M."/>
            <person name="Spatafora J.W."/>
            <person name="Tedersoo L."/>
            <person name="Vaario L.-M."/>
            <person name="Yamada A."/>
            <person name="Yan M."/>
            <person name="Wang P."/>
            <person name="Xu J."/>
            <person name="Bruns T."/>
            <person name="Baldrian P."/>
            <person name="Vilgalys R."/>
            <person name="Henrissat B."/>
            <person name="Grigoriev I.V."/>
            <person name="Hibbett D."/>
            <person name="Nagy L.G."/>
            <person name="Martin F.M."/>
        </authorList>
    </citation>
    <scope>NUCLEOTIDE SEQUENCE</scope>
    <source>
        <strain evidence="2">UH-Tt-Lm1</strain>
    </source>
</reference>
<keyword evidence="3" id="KW-1185">Reference proteome</keyword>
<organism evidence="2 3">
    <name type="scientific">Thelephora terrestris</name>
    <dbReference type="NCBI Taxonomy" id="56493"/>
    <lineage>
        <taxon>Eukaryota</taxon>
        <taxon>Fungi</taxon>
        <taxon>Dikarya</taxon>
        <taxon>Basidiomycota</taxon>
        <taxon>Agaricomycotina</taxon>
        <taxon>Agaricomycetes</taxon>
        <taxon>Thelephorales</taxon>
        <taxon>Thelephoraceae</taxon>
        <taxon>Thelephora</taxon>
    </lineage>
</organism>
<gene>
    <name evidence="2" type="ORF">BJ322DRAFT_1015952</name>
</gene>
<evidence type="ECO:0000256" key="1">
    <source>
        <dbReference type="SAM" id="MobiDB-lite"/>
    </source>
</evidence>